<dbReference type="RefSeq" id="WP_285149384.1">
    <property type="nucleotide sequence ID" value="NZ_JASSOM010000048.1"/>
</dbReference>
<organism evidence="10 11">
    <name type="scientific">Lelliottia wanjuensis</name>
    <dbReference type="NCBI Taxonomy" id="3050585"/>
    <lineage>
        <taxon>Bacteria</taxon>
        <taxon>Pseudomonadati</taxon>
        <taxon>Pseudomonadota</taxon>
        <taxon>Gammaproteobacteria</taxon>
        <taxon>Enterobacterales</taxon>
        <taxon>Enterobacteriaceae</taxon>
        <taxon>Lelliottia</taxon>
    </lineage>
</organism>
<keyword evidence="3" id="KW-1003">Cell membrane</keyword>
<dbReference type="Pfam" id="PF00892">
    <property type="entry name" value="EamA"/>
    <property type="match status" value="2"/>
</dbReference>
<dbReference type="PANTHER" id="PTHR32322">
    <property type="entry name" value="INNER MEMBRANE TRANSPORTER"/>
    <property type="match status" value="1"/>
</dbReference>
<feature type="domain" description="EamA" evidence="9">
    <location>
        <begin position="3"/>
        <end position="134"/>
    </location>
</feature>
<comment type="similarity">
    <text evidence="2">Belongs to the drug/metabolite transporter (DMT) superfamily. 10 TMS drug/metabolite exporter (DME) (TC 2.A.7.3) family.</text>
</comment>
<evidence type="ECO:0000256" key="4">
    <source>
        <dbReference type="ARBA" id="ARBA00022692"/>
    </source>
</evidence>
<keyword evidence="6 8" id="KW-0472">Membrane</keyword>
<evidence type="ECO:0000313" key="11">
    <source>
        <dbReference type="Proteomes" id="UP001223214"/>
    </source>
</evidence>
<gene>
    <name evidence="10" type="ORF">QQF32_08730</name>
</gene>
<comment type="caution">
    <text evidence="10">The sequence shown here is derived from an EMBL/GenBank/DDBJ whole genome shotgun (WGS) entry which is preliminary data.</text>
</comment>
<comment type="subcellular location">
    <subcellularLocation>
        <location evidence="1">Cell membrane</location>
        <topology evidence="1">Multi-pass membrane protein</topology>
    </subcellularLocation>
</comment>
<evidence type="ECO:0000259" key="9">
    <source>
        <dbReference type="Pfam" id="PF00892"/>
    </source>
</evidence>
<evidence type="ECO:0000256" key="8">
    <source>
        <dbReference type="SAM" id="Phobius"/>
    </source>
</evidence>
<accession>A0AAP4D3E6</accession>
<dbReference type="SUPFAM" id="SSF103481">
    <property type="entry name" value="Multidrug resistance efflux transporter EmrE"/>
    <property type="match status" value="2"/>
</dbReference>
<feature type="transmembrane region" description="Helical" evidence="8">
    <location>
        <begin position="68"/>
        <end position="87"/>
    </location>
</feature>
<evidence type="ECO:0000256" key="1">
    <source>
        <dbReference type="ARBA" id="ARBA00004651"/>
    </source>
</evidence>
<feature type="transmembrane region" description="Helical" evidence="8">
    <location>
        <begin position="214"/>
        <end position="236"/>
    </location>
</feature>
<feature type="transmembrane region" description="Helical" evidence="8">
    <location>
        <begin position="30"/>
        <end position="48"/>
    </location>
</feature>
<evidence type="ECO:0000256" key="5">
    <source>
        <dbReference type="ARBA" id="ARBA00022989"/>
    </source>
</evidence>
<dbReference type="PANTHER" id="PTHR32322:SF18">
    <property type="entry name" value="S-ADENOSYLMETHIONINE_S-ADENOSYLHOMOCYSTEINE TRANSPORTER"/>
    <property type="match status" value="1"/>
</dbReference>
<evidence type="ECO:0000256" key="3">
    <source>
        <dbReference type="ARBA" id="ARBA00022475"/>
    </source>
</evidence>
<evidence type="ECO:0000256" key="7">
    <source>
        <dbReference type="ARBA" id="ARBA00040595"/>
    </source>
</evidence>
<feature type="transmembrane region" description="Helical" evidence="8">
    <location>
        <begin position="118"/>
        <end position="136"/>
    </location>
</feature>
<feature type="domain" description="EamA" evidence="9">
    <location>
        <begin position="149"/>
        <end position="289"/>
    </location>
</feature>
<dbReference type="InterPro" id="IPR050638">
    <property type="entry name" value="AA-Vitamin_Transporters"/>
</dbReference>
<dbReference type="GO" id="GO:0005886">
    <property type="term" value="C:plasma membrane"/>
    <property type="evidence" value="ECO:0007669"/>
    <property type="project" value="UniProtKB-SubCell"/>
</dbReference>
<protein>
    <recommendedName>
        <fullName evidence="7">Threonine/homoserine exporter RhtA</fullName>
    </recommendedName>
</protein>
<keyword evidence="11" id="KW-1185">Reference proteome</keyword>
<proteinExistence type="inferred from homology"/>
<name>A0AAP4D3E6_9ENTR</name>
<feature type="transmembrane region" description="Helical" evidence="8">
    <location>
        <begin position="93"/>
        <end position="111"/>
    </location>
</feature>
<feature type="transmembrane region" description="Helical" evidence="8">
    <location>
        <begin position="142"/>
        <end position="167"/>
    </location>
</feature>
<dbReference type="InterPro" id="IPR037185">
    <property type="entry name" value="EmrE-like"/>
</dbReference>
<evidence type="ECO:0000256" key="6">
    <source>
        <dbReference type="ARBA" id="ARBA00023136"/>
    </source>
</evidence>
<evidence type="ECO:0000313" key="10">
    <source>
        <dbReference type="EMBL" id="MDK9363278.1"/>
    </source>
</evidence>
<sequence length="300" mass="33357">MPYILLTLAAIFWGGNYVAGSILVHYINPYALSIFRWGLTTVLMFTLYWRTIAKEWCLLMSNIKINAIYALLGQITFPLTLYIGLQYTSSLNASIYISSTPCLVLLINALFFHEKISWRNIIGVIVSTAGVIYLAFSNAHSGGLASFGIGDLLTIISAVSWACYCALLRLKDKRVTNTAFVGFTSLIGTIILVPVYFIYCYSAGSLTMFNDTPSLYPVLGAIYLVIFPSWLAYVFWNKGVQLLGTTRSEIFTHIIPISGGLLSIVLLNQEFHFYHFLTLLLIIFGIVLCSGKTSNKAQKV</sequence>
<reference evidence="10 11" key="1">
    <citation type="submission" date="2023-06" db="EMBL/GenBank/DDBJ databases">
        <title>Identification and characterization of antibiotic-resistant Gram-negative bacteria.</title>
        <authorList>
            <person name="Cho G.-S."/>
            <person name="Lee J."/>
            <person name="Tai E."/>
            <person name="Jeong S."/>
            <person name="Kim I."/>
            <person name="Kim B.-E."/>
            <person name="Jeong M.-I."/>
            <person name="Oh K.-K."/>
            <person name="Franz C.M.A.P."/>
        </authorList>
    </citation>
    <scope>NUCLEOTIDE SEQUENCE [LARGE SCALE GENOMIC DNA]</scope>
    <source>
        <strain evidence="10 11">V106_12</strain>
    </source>
</reference>
<evidence type="ECO:0000256" key="2">
    <source>
        <dbReference type="ARBA" id="ARBA00009853"/>
    </source>
</evidence>
<keyword evidence="5 8" id="KW-1133">Transmembrane helix</keyword>
<dbReference type="Proteomes" id="UP001223214">
    <property type="component" value="Unassembled WGS sequence"/>
</dbReference>
<dbReference type="EMBL" id="JASSOM010000048">
    <property type="protein sequence ID" value="MDK9363278.1"/>
    <property type="molecule type" value="Genomic_DNA"/>
</dbReference>
<dbReference type="InterPro" id="IPR000620">
    <property type="entry name" value="EamA_dom"/>
</dbReference>
<feature type="transmembrane region" description="Helical" evidence="8">
    <location>
        <begin position="248"/>
        <end position="267"/>
    </location>
</feature>
<dbReference type="AlphaFoldDB" id="A0AAP4D3E6"/>
<feature type="transmembrane region" description="Helical" evidence="8">
    <location>
        <begin position="179"/>
        <end position="199"/>
    </location>
</feature>
<keyword evidence="4 8" id="KW-0812">Transmembrane</keyword>
<feature type="transmembrane region" description="Helical" evidence="8">
    <location>
        <begin position="273"/>
        <end position="291"/>
    </location>
</feature>